<keyword evidence="1" id="KW-0472">Membrane</keyword>
<gene>
    <name evidence="2" type="ORF">CLV68_4816</name>
</gene>
<dbReference type="RefSeq" id="WP_121393128.1">
    <property type="nucleotide sequence ID" value="NZ_RCDD01000004.1"/>
</dbReference>
<dbReference type="OrthoDB" id="3678714at2"/>
<keyword evidence="1" id="KW-1133">Transmembrane helix</keyword>
<keyword evidence="1" id="KW-0812">Transmembrane</keyword>
<dbReference type="AlphaFoldDB" id="A0A421AZX8"/>
<feature type="transmembrane region" description="Helical" evidence="1">
    <location>
        <begin position="69"/>
        <end position="86"/>
    </location>
</feature>
<sequence>MIGTGTPPVAAPRPEVVAAQDPVTSTLMRVWHLRYRFGATPRTFALATGAFLLFGALQVLLAGPTGATYAVYFIVFALGFHAWYWFPGSSLRWAHTALDLLRTQPWRVVPTRVLRGGRWSAVVEVVDRVPVELSVWIDPAHLAMITDTAYLVRHGEQAVLRVPGSRAMFLARARGPVAAVEVPAVRVTERWAGVLRERILLLPVQAALLVGVLLLGVWLTGPPARMVVAMVGCYLLIAVVGLVAVSHRLADLRLPALVDSARWTRADAALGPWKARRDGTAEAKVFLRFEDGAMRAVAMSAASVDLLGAVADSSELWLTGTEGRVAVGFPGWPLLALGEVVPA</sequence>
<evidence type="ECO:0000313" key="3">
    <source>
        <dbReference type="Proteomes" id="UP000282454"/>
    </source>
</evidence>
<protein>
    <submittedName>
        <fullName evidence="2">Uncharacterized protein</fullName>
    </submittedName>
</protein>
<organism evidence="2 3">
    <name type="scientific">Actinokineospora cianjurensis</name>
    <dbReference type="NCBI Taxonomy" id="585224"/>
    <lineage>
        <taxon>Bacteria</taxon>
        <taxon>Bacillati</taxon>
        <taxon>Actinomycetota</taxon>
        <taxon>Actinomycetes</taxon>
        <taxon>Pseudonocardiales</taxon>
        <taxon>Pseudonocardiaceae</taxon>
        <taxon>Actinokineospora</taxon>
    </lineage>
</organism>
<keyword evidence="3" id="KW-1185">Reference proteome</keyword>
<name>A0A421AZX8_9PSEU</name>
<feature type="transmembrane region" description="Helical" evidence="1">
    <location>
        <begin position="226"/>
        <end position="245"/>
    </location>
</feature>
<comment type="caution">
    <text evidence="2">The sequence shown here is derived from an EMBL/GenBank/DDBJ whole genome shotgun (WGS) entry which is preliminary data.</text>
</comment>
<feature type="transmembrane region" description="Helical" evidence="1">
    <location>
        <begin position="199"/>
        <end position="220"/>
    </location>
</feature>
<evidence type="ECO:0000256" key="1">
    <source>
        <dbReference type="SAM" id="Phobius"/>
    </source>
</evidence>
<dbReference type="EMBL" id="RCDD01000004">
    <property type="protein sequence ID" value="RLK55331.1"/>
    <property type="molecule type" value="Genomic_DNA"/>
</dbReference>
<feature type="transmembrane region" description="Helical" evidence="1">
    <location>
        <begin position="44"/>
        <end position="63"/>
    </location>
</feature>
<proteinExistence type="predicted"/>
<evidence type="ECO:0000313" key="2">
    <source>
        <dbReference type="EMBL" id="RLK55331.1"/>
    </source>
</evidence>
<dbReference type="Proteomes" id="UP000282454">
    <property type="component" value="Unassembled WGS sequence"/>
</dbReference>
<accession>A0A421AZX8</accession>
<reference evidence="2 3" key="1">
    <citation type="submission" date="2018-10" db="EMBL/GenBank/DDBJ databases">
        <title>Genomic Encyclopedia of Archaeal and Bacterial Type Strains, Phase II (KMG-II): from individual species to whole genera.</title>
        <authorList>
            <person name="Goeker M."/>
        </authorList>
    </citation>
    <scope>NUCLEOTIDE SEQUENCE [LARGE SCALE GENOMIC DNA]</scope>
    <source>
        <strain evidence="2 3">DSM 45657</strain>
    </source>
</reference>